<organism evidence="2 3">
    <name type="scientific">Vibrio rumoiensis 1S-45</name>
    <dbReference type="NCBI Taxonomy" id="1188252"/>
    <lineage>
        <taxon>Bacteria</taxon>
        <taxon>Pseudomonadati</taxon>
        <taxon>Pseudomonadota</taxon>
        <taxon>Gammaproteobacteria</taxon>
        <taxon>Vibrionales</taxon>
        <taxon>Vibrionaceae</taxon>
        <taxon>Vibrio</taxon>
    </lineage>
</organism>
<reference evidence="2 3" key="1">
    <citation type="journal article" date="2012" name="Science">
        <title>Ecological populations of bacteria act as socially cohesive units of antibiotic production and resistance.</title>
        <authorList>
            <person name="Cordero O.X."/>
            <person name="Wildschutte H."/>
            <person name="Kirkup B."/>
            <person name="Proehl S."/>
            <person name="Ngo L."/>
            <person name="Hussain F."/>
            <person name="Le Roux F."/>
            <person name="Mincer T."/>
            <person name="Polz M.F."/>
        </authorList>
    </citation>
    <scope>NUCLEOTIDE SEQUENCE [LARGE SCALE GENOMIC DNA]</scope>
    <source>
        <strain evidence="2 3">1S-45</strain>
    </source>
</reference>
<dbReference type="PANTHER" id="PTHR34875:SF6">
    <property type="entry name" value="UPF0237 PROTEIN MJ1558"/>
    <property type="match status" value="1"/>
</dbReference>
<evidence type="ECO:0000313" key="2">
    <source>
        <dbReference type="EMBL" id="OEF29178.1"/>
    </source>
</evidence>
<evidence type="ECO:0000259" key="1">
    <source>
        <dbReference type="PROSITE" id="PS51671"/>
    </source>
</evidence>
<keyword evidence="3" id="KW-1185">Reference proteome</keyword>
<gene>
    <name evidence="2" type="ORF">A1QC_04445</name>
</gene>
<accession>A0A1E5E5J8</accession>
<dbReference type="PANTHER" id="PTHR34875">
    <property type="entry name" value="UPF0237 PROTEIN MJ1558"/>
    <property type="match status" value="1"/>
</dbReference>
<name>A0A1E5E5J8_9VIBR</name>
<dbReference type="InterPro" id="IPR045865">
    <property type="entry name" value="ACT-like_dom_sf"/>
</dbReference>
<protein>
    <recommendedName>
        <fullName evidence="1">ACT domain-containing protein</fullName>
    </recommendedName>
</protein>
<dbReference type="InterPro" id="IPR002912">
    <property type="entry name" value="ACT_dom"/>
</dbReference>
<proteinExistence type="predicted"/>
<dbReference type="InterPro" id="IPR050990">
    <property type="entry name" value="UPF0237/GcvR_regulator"/>
</dbReference>
<dbReference type="PROSITE" id="PS51671">
    <property type="entry name" value="ACT"/>
    <property type="match status" value="1"/>
</dbReference>
<dbReference type="STRING" id="1188252.A1QC_04445"/>
<dbReference type="EMBL" id="AJYK02000012">
    <property type="protein sequence ID" value="OEF29178.1"/>
    <property type="molecule type" value="Genomic_DNA"/>
</dbReference>
<dbReference type="eggNOG" id="COG2716">
    <property type="taxonomic scope" value="Bacteria"/>
</dbReference>
<dbReference type="Proteomes" id="UP000094070">
    <property type="component" value="Unassembled WGS sequence"/>
</dbReference>
<dbReference type="AlphaFoldDB" id="A0A1E5E5J8"/>
<dbReference type="SUPFAM" id="SSF55021">
    <property type="entry name" value="ACT-like"/>
    <property type="match status" value="1"/>
</dbReference>
<feature type="domain" description="ACT" evidence="1">
    <location>
        <begin position="92"/>
        <end position="174"/>
    </location>
</feature>
<comment type="caution">
    <text evidence="2">The sequence shown here is derived from an EMBL/GenBank/DDBJ whole genome shotgun (WGS) entry which is preliminary data.</text>
</comment>
<dbReference type="Gene3D" id="3.30.70.260">
    <property type="match status" value="1"/>
</dbReference>
<sequence>MMSESTLFIVNFSGEAQPTSLKRLALMSHQSHARWVVSKINYLDQQVAGLIKIECPTDQVNAIQQAFLSEPSLTVHFAPATPIKHPEEEVYELRFDTDERSGIVSEITHTLEKERAQILSIHSHRVFLAGETGIQEGMFTSRLSIQIPSETNIQDIISELQAISAGTRVINETL</sequence>
<evidence type="ECO:0000313" key="3">
    <source>
        <dbReference type="Proteomes" id="UP000094070"/>
    </source>
</evidence>